<feature type="signal peptide" evidence="2">
    <location>
        <begin position="1"/>
        <end position="30"/>
    </location>
</feature>
<evidence type="ECO:0000313" key="3">
    <source>
        <dbReference type="EMBL" id="NEA15373.1"/>
    </source>
</evidence>
<organism evidence="3 4">
    <name type="scientific">Streptomyces halstedii</name>
    <dbReference type="NCBI Taxonomy" id="1944"/>
    <lineage>
        <taxon>Bacteria</taxon>
        <taxon>Bacillati</taxon>
        <taxon>Actinomycetota</taxon>
        <taxon>Actinomycetes</taxon>
        <taxon>Kitasatosporales</taxon>
        <taxon>Streptomycetaceae</taxon>
        <taxon>Streptomyces</taxon>
    </lineage>
</organism>
<dbReference type="NCBIfam" id="TIGR04032">
    <property type="entry name" value="toxin_SdpC"/>
    <property type="match status" value="1"/>
</dbReference>
<reference evidence="3 4" key="1">
    <citation type="submission" date="2020-01" db="EMBL/GenBank/DDBJ databases">
        <title>Insect and environment-associated Actinomycetes.</title>
        <authorList>
            <person name="Currrie C."/>
            <person name="Chevrette M."/>
            <person name="Carlson C."/>
            <person name="Stubbendieck R."/>
            <person name="Wendt-Pienkowski E."/>
        </authorList>
    </citation>
    <scope>NUCLEOTIDE SEQUENCE [LARGE SCALE GENOMIC DNA]</scope>
    <source>
        <strain evidence="3 4">SID11342</strain>
    </source>
</reference>
<gene>
    <name evidence="3" type="ORF">G3I29_07480</name>
</gene>
<comment type="caution">
    <text evidence="3">The sequence shown here is derived from an EMBL/GenBank/DDBJ whole genome shotgun (WGS) entry which is preliminary data.</text>
</comment>
<evidence type="ECO:0000256" key="2">
    <source>
        <dbReference type="SAM" id="SignalP"/>
    </source>
</evidence>
<keyword evidence="1" id="KW-0812">Transmembrane</keyword>
<keyword evidence="1" id="KW-0472">Membrane</keyword>
<proteinExistence type="predicted"/>
<keyword evidence="1" id="KW-1133">Transmembrane helix</keyword>
<protein>
    <submittedName>
        <fullName evidence="3">Sporulation delaying protein family toxin</fullName>
    </submittedName>
</protein>
<sequence length="215" mass="21487">MKHYGRIVGIVTAVAVTGAAAFTTIGSANAAPTHVNTQAGKSTSAGSERSKLSAAEDGHQLFAGLFFGQGPVAAKLAADGNLNGVEPGVNDNAKAVRAVAELIKKIELKSPGIFADFSAKARSGDPRLVDEAMTAVSQVLVDVSDSNGSVPSDSGACVVLVVSVAVAAVAVAVATGGFFVNAAAVINVVVKSPTPMESLSRDELVAGLTKVLSTV</sequence>
<dbReference type="AlphaFoldDB" id="A0A6N9TZX4"/>
<evidence type="ECO:0000313" key="4">
    <source>
        <dbReference type="Proteomes" id="UP000471293"/>
    </source>
</evidence>
<keyword evidence="2" id="KW-0732">Signal</keyword>
<dbReference type="RefSeq" id="WP_164343235.1">
    <property type="nucleotide sequence ID" value="NZ_JAAGLQ010000163.1"/>
</dbReference>
<dbReference type="Proteomes" id="UP000471293">
    <property type="component" value="Unassembled WGS sequence"/>
</dbReference>
<feature type="transmembrane region" description="Helical" evidence="1">
    <location>
        <begin position="158"/>
        <end position="190"/>
    </location>
</feature>
<evidence type="ECO:0000256" key="1">
    <source>
        <dbReference type="SAM" id="Phobius"/>
    </source>
</evidence>
<dbReference type="Pfam" id="PF26137">
    <property type="entry name" value="Toxin_SdpC"/>
    <property type="match status" value="1"/>
</dbReference>
<accession>A0A6N9TZX4</accession>
<name>A0A6N9TZX4_STRHA</name>
<feature type="chain" id="PRO_5026780366" evidence="2">
    <location>
        <begin position="31"/>
        <end position="215"/>
    </location>
</feature>
<dbReference type="InterPro" id="IPR023888">
    <property type="entry name" value="SdpC-like"/>
</dbReference>
<dbReference type="EMBL" id="JAAGLQ010000163">
    <property type="protein sequence ID" value="NEA15373.1"/>
    <property type="molecule type" value="Genomic_DNA"/>
</dbReference>